<gene>
    <name evidence="1" type="ORF">NCTC11532_00160</name>
</gene>
<dbReference type="EMBL" id="UGPB01000001">
    <property type="protein sequence ID" value="STY27999.1"/>
    <property type="molecule type" value="Genomic_DNA"/>
</dbReference>
<keyword evidence="2" id="KW-1185">Reference proteome</keyword>
<proteinExistence type="predicted"/>
<accession>A0A378LQB8</accession>
<reference evidence="1 2" key="1">
    <citation type="submission" date="2018-06" db="EMBL/GenBank/DDBJ databases">
        <authorList>
            <consortium name="Pathogen Informatics"/>
            <person name="Doyle S."/>
        </authorList>
    </citation>
    <scope>NUCLEOTIDE SEQUENCE [LARGE SCALE GENOMIC DNA]</scope>
    <source>
        <strain evidence="1 2">NCTC11532</strain>
    </source>
</reference>
<name>A0A378LQB8_9GAMM</name>
<dbReference type="STRING" id="1122170.GCA_000701265_01717"/>
<evidence type="ECO:0000313" key="1">
    <source>
        <dbReference type="EMBL" id="STY27999.1"/>
    </source>
</evidence>
<dbReference type="RefSeq" id="WP_031567063.1">
    <property type="nucleotide sequence ID" value="NZ_CAAAIS010000005.1"/>
</dbReference>
<dbReference type="Proteomes" id="UP000255297">
    <property type="component" value="Unassembled WGS sequence"/>
</dbReference>
<dbReference type="SUPFAM" id="SSF53756">
    <property type="entry name" value="UDP-Glycosyltransferase/glycogen phosphorylase"/>
    <property type="match status" value="1"/>
</dbReference>
<organism evidence="1 2">
    <name type="scientific">Legionella wadsworthii</name>
    <dbReference type="NCBI Taxonomy" id="28088"/>
    <lineage>
        <taxon>Bacteria</taxon>
        <taxon>Pseudomonadati</taxon>
        <taxon>Pseudomonadota</taxon>
        <taxon>Gammaproteobacteria</taxon>
        <taxon>Legionellales</taxon>
        <taxon>Legionellaceae</taxon>
        <taxon>Legionella</taxon>
    </lineage>
</organism>
<dbReference type="OrthoDB" id="7060643at2"/>
<evidence type="ECO:0008006" key="3">
    <source>
        <dbReference type="Google" id="ProtNLM"/>
    </source>
</evidence>
<evidence type="ECO:0000313" key="2">
    <source>
        <dbReference type="Proteomes" id="UP000255297"/>
    </source>
</evidence>
<protein>
    <recommendedName>
        <fullName evidence="3">Glycosyl transferases group 1</fullName>
    </recommendedName>
</protein>
<dbReference type="AlphaFoldDB" id="A0A378LQB8"/>
<sequence>MFKEKKVLVISHNPFSDTRNNGKTLSSFFEKWLPQNLANLYLTPDIPDFTVCKNYFQITDLEILKANILFKKAHGKIYRSAELKNFTPKHNGRLYNLVKWFFVKRNPFAEFFRELCWKKSKYQSENLLKWLDDFSPEAIFFQGSNMPFAYKMVEWICDKYNCPLLLQLTDDYTFIKSRISPFAWINHLMYMKEFKKGLKRAKSVYVISPAMKIEYEERFRCNHIFIAANSVEPIEIGANKTTNFLRLIYTGSVSLERWRVLKFLGECLKELREEGFAAILDVYTPLAIDDRLKSQLTIPNIMSYKGCLDYSGLIHERTHSDVFVHIESFLKFQRKITRLSLSTKIPEYMVSGRCILAIGPHEISSISYLKNNDLAVVVTEESKDELKKAVRESLFDATKRDSLATKARQFAMENHNKDAIQKIIYNHMHGSTNDEKNIQNEFPVF</sequence>